<reference evidence="3" key="2">
    <citation type="submission" date="2011-02" db="EMBL/GenBank/DDBJ databases">
        <title>The complete genome of Pedobacter saltans DSM 12145.</title>
        <authorList>
            <consortium name="US DOE Joint Genome Institute (JGI-PGF)"/>
            <person name="Lucas S."/>
            <person name="Copeland A."/>
            <person name="Lapidus A."/>
            <person name="Bruce D."/>
            <person name="Goodwin L."/>
            <person name="Pitluck S."/>
            <person name="Kyrpides N."/>
            <person name="Mavromatis K."/>
            <person name="Pagani I."/>
            <person name="Ivanova N."/>
            <person name="Ovchinnikova G."/>
            <person name="Lu M."/>
            <person name="Detter J.C."/>
            <person name="Han C."/>
            <person name="Land M."/>
            <person name="Hauser L."/>
            <person name="Markowitz V."/>
            <person name="Cheng J.-F."/>
            <person name="Hugenholtz P."/>
            <person name="Woyke T."/>
            <person name="Wu D."/>
            <person name="Tindall B."/>
            <person name="Pomrenke H.G."/>
            <person name="Brambilla E."/>
            <person name="Klenk H.-P."/>
            <person name="Eisen J.A."/>
        </authorList>
    </citation>
    <scope>NUCLEOTIDE SEQUENCE [LARGE SCALE GENOMIC DNA]</scope>
    <source>
        <strain evidence="3">ATCC 51119 / DSM 12145 / JCM 21818 / LMG 10337 / NBRC 100064 / NCIMB 13643</strain>
    </source>
</reference>
<dbReference type="eggNOG" id="COG3012">
    <property type="taxonomic scope" value="Bacteria"/>
</dbReference>
<keyword evidence="3" id="KW-1185">Reference proteome</keyword>
<feature type="domain" description="YchJ-like middle NTF2-like" evidence="1">
    <location>
        <begin position="27"/>
        <end position="119"/>
    </location>
</feature>
<evidence type="ECO:0000313" key="3">
    <source>
        <dbReference type="Proteomes" id="UP000000310"/>
    </source>
</evidence>
<reference evidence="2 3" key="1">
    <citation type="journal article" date="2011" name="Stand. Genomic Sci.">
        <title>Complete genome sequence of the gliding, heparinolytic Pedobacter saltans type strain (113).</title>
        <authorList>
            <person name="Liolios K."/>
            <person name="Sikorski J."/>
            <person name="Lu M."/>
            <person name="Nolan M."/>
            <person name="Lapidus A."/>
            <person name="Lucas S."/>
            <person name="Hammon N."/>
            <person name="Deshpande S."/>
            <person name="Cheng J.F."/>
            <person name="Tapia R."/>
            <person name="Han C."/>
            <person name="Goodwin L."/>
            <person name="Pitluck S."/>
            <person name="Huntemann M."/>
            <person name="Ivanova N."/>
            <person name="Pagani I."/>
            <person name="Mavromatis K."/>
            <person name="Ovchinikova G."/>
            <person name="Pati A."/>
            <person name="Chen A."/>
            <person name="Palaniappan K."/>
            <person name="Land M."/>
            <person name="Hauser L."/>
            <person name="Brambilla E.M."/>
            <person name="Kotsyurbenko O."/>
            <person name="Rohde M."/>
            <person name="Tindall B.J."/>
            <person name="Abt B."/>
            <person name="Goker M."/>
            <person name="Detter J.C."/>
            <person name="Woyke T."/>
            <person name="Bristow J."/>
            <person name="Eisen J.A."/>
            <person name="Markowitz V."/>
            <person name="Hugenholtz P."/>
            <person name="Klenk H.P."/>
            <person name="Kyrpides N.C."/>
        </authorList>
    </citation>
    <scope>NUCLEOTIDE SEQUENCE [LARGE SCALE GENOMIC DNA]</scope>
    <source>
        <strain evidence="3">ATCC 51119 / DSM 12145 / JCM 21818 / LMG 10337 / NBRC 100064 / NCIMB 13643</strain>
    </source>
</reference>
<dbReference type="InterPro" id="IPR004027">
    <property type="entry name" value="SEC_C_motif"/>
</dbReference>
<protein>
    <submittedName>
        <fullName evidence="2">SEC-C motif domain protein</fullName>
    </submittedName>
</protein>
<dbReference type="Pfam" id="PF17775">
    <property type="entry name" value="YchJ_M-like"/>
    <property type="match status" value="1"/>
</dbReference>
<proteinExistence type="predicted"/>
<evidence type="ECO:0000313" key="2">
    <source>
        <dbReference type="EMBL" id="ADY51907.1"/>
    </source>
</evidence>
<dbReference type="InterPro" id="IPR032710">
    <property type="entry name" value="NTF2-like_dom_sf"/>
</dbReference>
<dbReference type="InterPro" id="IPR048469">
    <property type="entry name" value="YchJ-like_M"/>
</dbReference>
<evidence type="ECO:0000259" key="1">
    <source>
        <dbReference type="Pfam" id="PF17775"/>
    </source>
</evidence>
<dbReference type="EMBL" id="CP002545">
    <property type="protein sequence ID" value="ADY51907.1"/>
    <property type="molecule type" value="Genomic_DNA"/>
</dbReference>
<gene>
    <name evidence="2" type="ordered locus">Pedsa_1340</name>
</gene>
<dbReference type="Gene3D" id="3.10.450.50">
    <property type="match status" value="1"/>
</dbReference>
<dbReference type="OrthoDB" id="21421at2"/>
<dbReference type="SUPFAM" id="SSF54427">
    <property type="entry name" value="NTF2-like"/>
    <property type="match status" value="1"/>
</dbReference>
<name>F0SEL7_PSESL</name>
<organism evidence="2 3">
    <name type="scientific">Pseudopedobacter saltans (strain ATCC 51119 / DSM 12145 / JCM 21818 / CCUG 39354 / LMG 10337 / NBRC 100064 / NCIMB 13643)</name>
    <name type="common">Pedobacter saltans</name>
    <dbReference type="NCBI Taxonomy" id="762903"/>
    <lineage>
        <taxon>Bacteria</taxon>
        <taxon>Pseudomonadati</taxon>
        <taxon>Bacteroidota</taxon>
        <taxon>Sphingobacteriia</taxon>
        <taxon>Sphingobacteriales</taxon>
        <taxon>Sphingobacteriaceae</taxon>
        <taxon>Pseudopedobacter</taxon>
    </lineage>
</organism>
<dbReference type="HOGENOM" id="CLU_099590_2_1_10"/>
<accession>F0SEL7</accession>
<dbReference type="Proteomes" id="UP000000310">
    <property type="component" value="Chromosome"/>
</dbReference>
<dbReference type="RefSeq" id="WP_013632406.1">
    <property type="nucleotide sequence ID" value="NC_015177.1"/>
</dbReference>
<dbReference type="Pfam" id="PF02810">
    <property type="entry name" value="SEC-C"/>
    <property type="match status" value="1"/>
</dbReference>
<dbReference type="KEGG" id="psn:Pedsa_1340"/>
<dbReference type="STRING" id="762903.Pedsa_1340"/>
<sequence length="122" mass="14412">MCPCGSNLDYSLCCMPYHQAKKIAESPLLLMKSRYSAYVMADADYILKTTAPTKVKLYRKGDILKWANSSKWLKLEILYSGEQTVEFKAHYFNEKMQLQIHHERSNFQLLNGKWYYFDADFF</sequence>
<dbReference type="AlphaFoldDB" id="F0SEL7"/>